<sequence length="105" mass="12073">MKVVFHVDELEKLRQARHSIESLLLDEPKCQVILVINGEAIQGYLLPKMTKFIKEYPNVEFHACHKSMRGFQVRTKQLSEKIKVVPAGITDLVRLQAEGAHYIKC</sequence>
<evidence type="ECO:0000313" key="1">
    <source>
        <dbReference type="EMBL" id="MBV7390710.1"/>
    </source>
</evidence>
<proteinExistence type="predicted"/>
<accession>A0ABS6TCS2</accession>
<dbReference type="Proteomes" id="UP000774130">
    <property type="component" value="Unassembled WGS sequence"/>
</dbReference>
<protein>
    <submittedName>
        <fullName evidence="1">DsrE family protein</fullName>
    </submittedName>
</protein>
<reference evidence="1 2" key="1">
    <citation type="submission" date="2021-06" db="EMBL/GenBank/DDBJ databases">
        <title>Enterococcus alishanensis sp. nov., a novel lactic acid bacterium isolated from fresh coffee beans.</title>
        <authorList>
            <person name="Chen Y.-S."/>
        </authorList>
    </citation>
    <scope>NUCLEOTIDE SEQUENCE [LARGE SCALE GENOMIC DNA]</scope>
    <source>
        <strain evidence="1 2">ALS3</strain>
    </source>
</reference>
<gene>
    <name evidence="1" type="ORF">KUA55_08465</name>
</gene>
<dbReference type="EMBL" id="JAHUZB010000003">
    <property type="protein sequence ID" value="MBV7390710.1"/>
    <property type="molecule type" value="Genomic_DNA"/>
</dbReference>
<dbReference type="Pfam" id="PF02635">
    <property type="entry name" value="DsrE"/>
    <property type="match status" value="1"/>
</dbReference>
<keyword evidence="2" id="KW-1185">Reference proteome</keyword>
<evidence type="ECO:0000313" key="2">
    <source>
        <dbReference type="Proteomes" id="UP000774130"/>
    </source>
</evidence>
<organism evidence="1 2">
    <name type="scientific">Enterococcus alishanensis</name>
    <dbReference type="NCBI Taxonomy" id="1303817"/>
    <lineage>
        <taxon>Bacteria</taxon>
        <taxon>Bacillati</taxon>
        <taxon>Bacillota</taxon>
        <taxon>Bacilli</taxon>
        <taxon>Lactobacillales</taxon>
        <taxon>Enterococcaceae</taxon>
        <taxon>Enterococcus</taxon>
    </lineage>
</organism>
<dbReference type="RefSeq" id="WP_218325767.1">
    <property type="nucleotide sequence ID" value="NZ_JAHUZB010000003.1"/>
</dbReference>
<dbReference type="InterPro" id="IPR003787">
    <property type="entry name" value="Sulphur_relay_DsrE/F-like"/>
</dbReference>
<name>A0ABS6TCS2_9ENTE</name>
<comment type="caution">
    <text evidence="1">The sequence shown here is derived from an EMBL/GenBank/DDBJ whole genome shotgun (WGS) entry which is preliminary data.</text>
</comment>